<proteinExistence type="predicted"/>
<name>A0A8S4R7Q9_9NEOP</name>
<accession>A0A8S4R7Q9</accession>
<evidence type="ECO:0000313" key="1">
    <source>
        <dbReference type="EMBL" id="CAH2232141.1"/>
    </source>
</evidence>
<comment type="caution">
    <text evidence="1">The sequence shown here is derived from an EMBL/GenBank/DDBJ whole genome shotgun (WGS) entry which is preliminary data.</text>
</comment>
<dbReference type="Proteomes" id="UP000838756">
    <property type="component" value="Unassembled WGS sequence"/>
</dbReference>
<gene>
    <name evidence="1" type="primary">jg20816</name>
    <name evidence="1" type="ORF">PAEG_LOCUS10456</name>
</gene>
<sequence>MWRKIAGKVQLRDSYSQYMDGRYQANGMEASSLSTNGTKLYDCKHLDGTERVLNKQTDMDRCPFFLSSALPVLSG</sequence>
<organism evidence="1 2">
    <name type="scientific">Pararge aegeria aegeria</name>
    <dbReference type="NCBI Taxonomy" id="348720"/>
    <lineage>
        <taxon>Eukaryota</taxon>
        <taxon>Metazoa</taxon>
        <taxon>Ecdysozoa</taxon>
        <taxon>Arthropoda</taxon>
        <taxon>Hexapoda</taxon>
        <taxon>Insecta</taxon>
        <taxon>Pterygota</taxon>
        <taxon>Neoptera</taxon>
        <taxon>Endopterygota</taxon>
        <taxon>Lepidoptera</taxon>
        <taxon>Glossata</taxon>
        <taxon>Ditrysia</taxon>
        <taxon>Papilionoidea</taxon>
        <taxon>Nymphalidae</taxon>
        <taxon>Satyrinae</taxon>
        <taxon>Satyrini</taxon>
        <taxon>Parargina</taxon>
        <taxon>Pararge</taxon>
    </lineage>
</organism>
<protein>
    <submittedName>
        <fullName evidence="1">Jg20816 protein</fullName>
    </submittedName>
</protein>
<evidence type="ECO:0000313" key="2">
    <source>
        <dbReference type="Proteomes" id="UP000838756"/>
    </source>
</evidence>
<dbReference type="AlphaFoldDB" id="A0A8S4R7Q9"/>
<keyword evidence="2" id="KW-1185">Reference proteome</keyword>
<reference evidence="1" key="1">
    <citation type="submission" date="2022-03" db="EMBL/GenBank/DDBJ databases">
        <authorList>
            <person name="Lindestad O."/>
        </authorList>
    </citation>
    <scope>NUCLEOTIDE SEQUENCE</scope>
</reference>
<dbReference type="EMBL" id="CAKXAJ010024867">
    <property type="protein sequence ID" value="CAH2232141.1"/>
    <property type="molecule type" value="Genomic_DNA"/>
</dbReference>